<name>T1BU08_9ZZZZ</name>
<dbReference type="CDD" id="cd18793">
    <property type="entry name" value="SF2_C_SNF"/>
    <property type="match status" value="1"/>
</dbReference>
<keyword evidence="3" id="KW-0547">Nucleotide-binding</keyword>
<feature type="non-terminal residue" evidence="3">
    <location>
        <position position="190"/>
    </location>
</feature>
<protein>
    <submittedName>
        <fullName evidence="3">Helicase/DNA methylase hybrid protein</fullName>
    </submittedName>
</protein>
<keyword evidence="3" id="KW-0067">ATP-binding</keyword>
<gene>
    <name evidence="3" type="ORF">B1A_03369</name>
</gene>
<accession>T1BU08</accession>
<dbReference type="GO" id="GO:0032259">
    <property type="term" value="P:methylation"/>
    <property type="evidence" value="ECO:0007669"/>
    <property type="project" value="UniProtKB-KW"/>
</dbReference>
<dbReference type="GO" id="GO:0016787">
    <property type="term" value="F:hydrolase activity"/>
    <property type="evidence" value="ECO:0007669"/>
    <property type="project" value="UniProtKB-KW"/>
</dbReference>
<comment type="caution">
    <text evidence="3">The sequence shown here is derived from an EMBL/GenBank/DDBJ whole genome shotgun (WGS) entry which is preliminary data.</text>
</comment>
<reference evidence="3" key="1">
    <citation type="submission" date="2013-08" db="EMBL/GenBank/DDBJ databases">
        <authorList>
            <person name="Mendez C."/>
            <person name="Richter M."/>
            <person name="Ferrer M."/>
            <person name="Sanchez J."/>
        </authorList>
    </citation>
    <scope>NUCLEOTIDE SEQUENCE</scope>
</reference>
<dbReference type="SUPFAM" id="SSF52540">
    <property type="entry name" value="P-loop containing nucleoside triphosphate hydrolases"/>
    <property type="match status" value="1"/>
</dbReference>
<dbReference type="Pfam" id="PF00271">
    <property type="entry name" value="Helicase_C"/>
    <property type="match status" value="1"/>
</dbReference>
<keyword evidence="3" id="KW-0808">Transferase</keyword>
<dbReference type="GO" id="GO:0004386">
    <property type="term" value="F:helicase activity"/>
    <property type="evidence" value="ECO:0007669"/>
    <property type="project" value="UniProtKB-KW"/>
</dbReference>
<proteinExistence type="predicted"/>
<feature type="non-terminal residue" evidence="3">
    <location>
        <position position="1"/>
    </location>
</feature>
<dbReference type="InterPro" id="IPR027417">
    <property type="entry name" value="P-loop_NTPase"/>
</dbReference>
<reference evidence="3" key="2">
    <citation type="journal article" date="2014" name="ISME J.">
        <title>Microbial stratification in low pH oxic and suboxic macroscopic growths along an acid mine drainage.</title>
        <authorList>
            <person name="Mendez-Garcia C."/>
            <person name="Mesa V."/>
            <person name="Sprenger R.R."/>
            <person name="Richter M."/>
            <person name="Diez M.S."/>
            <person name="Solano J."/>
            <person name="Bargiela R."/>
            <person name="Golyshina O.V."/>
            <person name="Manteca A."/>
            <person name="Ramos J.L."/>
            <person name="Gallego J.R."/>
            <person name="Llorente I."/>
            <person name="Martins Dos Santos V.A."/>
            <person name="Jensen O.N."/>
            <person name="Pelaez A.I."/>
            <person name="Sanchez J."/>
            <person name="Ferrer M."/>
        </authorList>
    </citation>
    <scope>NUCLEOTIDE SEQUENCE</scope>
</reference>
<dbReference type="Gene3D" id="3.40.50.300">
    <property type="entry name" value="P-loop containing nucleotide triphosphate hydrolases"/>
    <property type="match status" value="1"/>
</dbReference>
<dbReference type="AlphaFoldDB" id="T1BU08"/>
<dbReference type="PROSITE" id="PS51194">
    <property type="entry name" value="HELICASE_CTER"/>
    <property type="match status" value="1"/>
</dbReference>
<evidence type="ECO:0000313" key="3">
    <source>
        <dbReference type="EMBL" id="EQD76426.1"/>
    </source>
</evidence>
<dbReference type="GO" id="GO:0008168">
    <property type="term" value="F:methyltransferase activity"/>
    <property type="evidence" value="ECO:0007669"/>
    <property type="project" value="UniProtKB-KW"/>
</dbReference>
<evidence type="ECO:0000259" key="2">
    <source>
        <dbReference type="PROSITE" id="PS51194"/>
    </source>
</evidence>
<evidence type="ECO:0000256" key="1">
    <source>
        <dbReference type="ARBA" id="ARBA00022801"/>
    </source>
</evidence>
<feature type="domain" description="Helicase C-terminal" evidence="2">
    <location>
        <begin position="1"/>
        <end position="177"/>
    </location>
</feature>
<keyword evidence="1" id="KW-0378">Hydrolase</keyword>
<dbReference type="SMART" id="SM00490">
    <property type="entry name" value="HELICc"/>
    <property type="match status" value="1"/>
</dbReference>
<dbReference type="PANTHER" id="PTHR10799">
    <property type="entry name" value="SNF2/RAD54 HELICASE FAMILY"/>
    <property type="match status" value="1"/>
</dbReference>
<sequence>SGRGDGLVLFNGSNTSTESTAIYQHWLTANKGSDLVTGIVAADRRKALVDYFRDEGSIMVATEAAAEGINLQFCSMVVNYDLPWNPQRIEQRIGRAHRFGQKHNVVVVNFSNKGNIVEQRILELLSDKFHLFESVFGASDEVLGAIEDGLDFERAISDILNRCRTANEIESAFKELETQFATEISREMAT</sequence>
<keyword evidence="3" id="KW-0489">Methyltransferase</keyword>
<dbReference type="InterPro" id="IPR049730">
    <property type="entry name" value="SNF2/RAD54-like_C"/>
</dbReference>
<dbReference type="EMBL" id="AUZX01002477">
    <property type="protein sequence ID" value="EQD76426.1"/>
    <property type="molecule type" value="Genomic_DNA"/>
</dbReference>
<organism evidence="3">
    <name type="scientific">mine drainage metagenome</name>
    <dbReference type="NCBI Taxonomy" id="410659"/>
    <lineage>
        <taxon>unclassified sequences</taxon>
        <taxon>metagenomes</taxon>
        <taxon>ecological metagenomes</taxon>
    </lineage>
</organism>
<dbReference type="InterPro" id="IPR001650">
    <property type="entry name" value="Helicase_C-like"/>
</dbReference>
<keyword evidence="3" id="KW-0347">Helicase</keyword>